<protein>
    <submittedName>
        <fullName evidence="1">Capsid protein</fullName>
    </submittedName>
</protein>
<reference evidence="1" key="1">
    <citation type="submission" date="2015-11" db="EMBL/GenBank/DDBJ databases">
        <title>Characterization of a complete genome of a circular single-stranded DNA virus from swine sera in South Brazil.</title>
        <authorList>
            <person name="Cerva C."/>
            <person name="Varela A.P.M."/>
            <person name="Cibulski S.P."/>
            <person name="Teixeira T.F."/>
            <person name="Lima D.A."/>
            <person name="Finkler F."/>
            <person name="Loiko M.R."/>
            <person name="Mayer F.Q."/>
            <person name="Roehe P.M."/>
        </authorList>
    </citation>
    <scope>NUCLEOTIDE SEQUENCE</scope>
    <source>
        <strain evidence="1">BR3</strain>
    </source>
</reference>
<dbReference type="EMBL" id="KU203353">
    <property type="protein sequence ID" value="ANB82422.1"/>
    <property type="molecule type" value="Genomic_DNA"/>
</dbReference>
<dbReference type="InterPro" id="IPR057000">
    <property type="entry name" value="Smaco_capsid"/>
</dbReference>
<name>A0A161I6Q0_9VIRU</name>
<sequence>MECMKNGILQKAQNLRKKDIRTQVLPQEILNMVMVRVSETYDLSTKVGKMGIVGIHTPKGNLITRHYGGLVQNFKYARFVSCDVALACASMLPADPLQIGQEAGAIAPQDMFNPILYRAVSNESMNNFLAFLQAGAQNNSQVKALDKNSVVDINDAVFKFSEANVDQFQLYYGLLSNSDGWKKAMPQAGLEMRGLYPMVFRVNANTAMPAVTSALAPSVGTDGKVAEYFGGLGLTDPNVANGKIQYMRGHGTRMPRFPTVAFGANEQYYLIGDVPGQSSLSLAPLAYVGMIVLPPAKLNQLYYRLKVTWTIEFSDIRSQADILNWHSLAALGEVSYGTDYATQSKAMAASEAMVDTNGAELDKVMDGI</sequence>
<accession>A0A161I6Q0</accession>
<dbReference type="Pfam" id="PF23784">
    <property type="entry name" value="Smaco_capsid"/>
    <property type="match status" value="1"/>
</dbReference>
<organism evidence="1">
    <name type="scientific">Porcine serum-associated circular virus</name>
    <dbReference type="NCBI Taxonomy" id="1891204"/>
    <lineage>
        <taxon>Viruses</taxon>
    </lineage>
</organism>
<proteinExistence type="predicted"/>
<evidence type="ECO:0000313" key="1">
    <source>
        <dbReference type="EMBL" id="ANB82422.1"/>
    </source>
</evidence>